<dbReference type="Proteomes" id="UP000034087">
    <property type="component" value="Unassembled WGS sequence"/>
</dbReference>
<organism evidence="1 2">
    <name type="scientific">Candidatus Giovannonibacteria bacterium GW2011_GWA1_44_25</name>
    <dbReference type="NCBI Taxonomy" id="1618645"/>
    <lineage>
        <taxon>Bacteria</taxon>
        <taxon>Candidatus Giovannoniibacteriota</taxon>
    </lineage>
</organism>
<proteinExistence type="predicted"/>
<evidence type="ECO:0008006" key="3">
    <source>
        <dbReference type="Google" id="ProtNLM"/>
    </source>
</evidence>
<evidence type="ECO:0000313" key="1">
    <source>
        <dbReference type="EMBL" id="KKT59269.1"/>
    </source>
</evidence>
<evidence type="ECO:0000313" key="2">
    <source>
        <dbReference type="Proteomes" id="UP000034087"/>
    </source>
</evidence>
<sequence>MLILGGIVWLAKPNAPANQEANANSGSGAIAASESSFDFGGVSMAKGNVSHNFKIKNTGASNAIINKIYTSCMCTTATLKVGGEKWGPFGMPGHGFVPSLKIKLAPGAEADTEVVFDPAAHGPAGVGKIERAVIIENDAGEPLELRFTAVVTP</sequence>
<dbReference type="InterPro" id="IPR011467">
    <property type="entry name" value="DUF1573"/>
</dbReference>
<protein>
    <recommendedName>
        <fullName evidence="3">DUF1573 domain-containing protein</fullName>
    </recommendedName>
</protein>
<gene>
    <name evidence="1" type="ORF">UW53_C0017G0016</name>
</gene>
<name>A0A0G1LH14_9BACT</name>
<dbReference type="AlphaFoldDB" id="A0A0G1LH14"/>
<dbReference type="Pfam" id="PF07610">
    <property type="entry name" value="DUF1573"/>
    <property type="match status" value="1"/>
</dbReference>
<dbReference type="InterPro" id="IPR013783">
    <property type="entry name" value="Ig-like_fold"/>
</dbReference>
<reference evidence="1 2" key="1">
    <citation type="journal article" date="2015" name="Nature">
        <title>rRNA introns, odd ribosomes, and small enigmatic genomes across a large radiation of phyla.</title>
        <authorList>
            <person name="Brown C.T."/>
            <person name="Hug L.A."/>
            <person name="Thomas B.C."/>
            <person name="Sharon I."/>
            <person name="Castelle C.J."/>
            <person name="Singh A."/>
            <person name="Wilkins M.J."/>
            <person name="Williams K.H."/>
            <person name="Banfield J.F."/>
        </authorList>
    </citation>
    <scope>NUCLEOTIDE SEQUENCE [LARGE SCALE GENOMIC DNA]</scope>
</reference>
<dbReference type="EMBL" id="LCIR01000017">
    <property type="protein sequence ID" value="KKT59269.1"/>
    <property type="molecule type" value="Genomic_DNA"/>
</dbReference>
<comment type="caution">
    <text evidence="1">The sequence shown here is derived from an EMBL/GenBank/DDBJ whole genome shotgun (WGS) entry which is preliminary data.</text>
</comment>
<accession>A0A0G1LH14</accession>
<dbReference type="Gene3D" id="2.60.40.10">
    <property type="entry name" value="Immunoglobulins"/>
    <property type="match status" value="1"/>
</dbReference>